<evidence type="ECO:0000313" key="2">
    <source>
        <dbReference type="EMBL" id="ELR73176.1"/>
    </source>
</evidence>
<dbReference type="eggNOG" id="COG0398">
    <property type="taxonomic scope" value="Bacteria"/>
</dbReference>
<name>L8JVV2_9BACT</name>
<sequence length="249" mass="28666">MKMSIIVGLCLMLVACSEVPREVSQTPPSHQQWHELLLKHVKQNGRVDYRGFITDKEGLNGYLDSLSAHAPAATWSREERLAYWINAYNAFTIKLIVDNYPVESIRDLGPALTIPGIHTVWHMQFFELGGKPTSLDEIEHGILRKEFDEPRIHFAINCASVSCPPLRRGAFTSDHINEQLHEQAVAFINDPTRNKISKDRVEVSKIFSWFEADFTKNGSLRDFLNQYSEVKISEKMDIKYLGYDWRLNE</sequence>
<dbReference type="STRING" id="1237149.C900_05225"/>
<dbReference type="EMBL" id="AMZN01000008">
    <property type="protein sequence ID" value="ELR73176.1"/>
    <property type="molecule type" value="Genomic_DNA"/>
</dbReference>
<dbReference type="PATRIC" id="fig|1237149.3.peg.741"/>
<dbReference type="RefSeq" id="WP_009578195.1">
    <property type="nucleotide sequence ID" value="NZ_AMZN01000008.1"/>
</dbReference>
<keyword evidence="3" id="KW-1185">Reference proteome</keyword>
<evidence type="ECO:0000259" key="1">
    <source>
        <dbReference type="Pfam" id="PF04784"/>
    </source>
</evidence>
<accession>L8JVV2</accession>
<dbReference type="AlphaFoldDB" id="L8JVV2"/>
<proteinExistence type="predicted"/>
<reference evidence="2 3" key="1">
    <citation type="submission" date="2012-12" db="EMBL/GenBank/DDBJ databases">
        <title>Genome assembly of Fulvivirga imtechensis AK7.</title>
        <authorList>
            <person name="Nupur N."/>
            <person name="Khatri I."/>
            <person name="Kumar R."/>
            <person name="Subramanian S."/>
            <person name="Pinnaka A."/>
        </authorList>
    </citation>
    <scope>NUCLEOTIDE SEQUENCE [LARGE SCALE GENOMIC DNA]</scope>
    <source>
        <strain evidence="2 3">AK7</strain>
    </source>
</reference>
<gene>
    <name evidence="2" type="ORF">C900_05225</name>
</gene>
<dbReference type="PANTHER" id="PTHR46361:SF3">
    <property type="entry name" value="ELECTRON CARRIER_ PROTEIN DISULFIDE OXIDOREDUCTASE"/>
    <property type="match status" value="1"/>
</dbReference>
<organism evidence="2 3">
    <name type="scientific">Fulvivirga imtechensis AK7</name>
    <dbReference type="NCBI Taxonomy" id="1237149"/>
    <lineage>
        <taxon>Bacteria</taxon>
        <taxon>Pseudomonadati</taxon>
        <taxon>Bacteroidota</taxon>
        <taxon>Cytophagia</taxon>
        <taxon>Cytophagales</taxon>
        <taxon>Fulvivirgaceae</taxon>
        <taxon>Fulvivirga</taxon>
    </lineage>
</organism>
<dbReference type="Pfam" id="PF04784">
    <property type="entry name" value="DUF547"/>
    <property type="match status" value="1"/>
</dbReference>
<dbReference type="PROSITE" id="PS51257">
    <property type="entry name" value="PROKAR_LIPOPROTEIN"/>
    <property type="match status" value="1"/>
</dbReference>
<dbReference type="InterPro" id="IPR006869">
    <property type="entry name" value="DUF547"/>
</dbReference>
<dbReference type="PANTHER" id="PTHR46361">
    <property type="entry name" value="ELECTRON CARRIER/ PROTEIN DISULFIDE OXIDOREDUCTASE"/>
    <property type="match status" value="1"/>
</dbReference>
<comment type="caution">
    <text evidence="2">The sequence shown here is derived from an EMBL/GenBank/DDBJ whole genome shotgun (WGS) entry which is preliminary data.</text>
</comment>
<evidence type="ECO:0000313" key="3">
    <source>
        <dbReference type="Proteomes" id="UP000011135"/>
    </source>
</evidence>
<feature type="domain" description="DUF547" evidence="1">
    <location>
        <begin position="74"/>
        <end position="188"/>
    </location>
</feature>
<protein>
    <recommendedName>
        <fullName evidence="1">DUF547 domain-containing protein</fullName>
    </recommendedName>
</protein>
<dbReference type="OrthoDB" id="526867at2"/>
<dbReference type="Proteomes" id="UP000011135">
    <property type="component" value="Unassembled WGS sequence"/>
</dbReference>